<dbReference type="Proteomes" id="UP000308549">
    <property type="component" value="Unassembled WGS sequence"/>
</dbReference>
<name>A0A4U0TTI0_9PEZI</name>
<evidence type="ECO:0000313" key="3">
    <source>
        <dbReference type="Proteomes" id="UP000308549"/>
    </source>
</evidence>
<dbReference type="EMBL" id="NAJL01000034">
    <property type="protein sequence ID" value="TKA25508.1"/>
    <property type="molecule type" value="Genomic_DNA"/>
</dbReference>
<evidence type="ECO:0000313" key="2">
    <source>
        <dbReference type="EMBL" id="TKA25508.1"/>
    </source>
</evidence>
<comment type="caution">
    <text evidence="2">The sequence shown here is derived from an EMBL/GenBank/DDBJ whole genome shotgun (WGS) entry which is preliminary data.</text>
</comment>
<accession>A0A4U0TTI0</accession>
<feature type="region of interest" description="Disordered" evidence="1">
    <location>
        <begin position="1"/>
        <end position="95"/>
    </location>
</feature>
<keyword evidence="3" id="KW-1185">Reference proteome</keyword>
<organism evidence="2 3">
    <name type="scientific">Salinomyces thailandicus</name>
    <dbReference type="NCBI Taxonomy" id="706561"/>
    <lineage>
        <taxon>Eukaryota</taxon>
        <taxon>Fungi</taxon>
        <taxon>Dikarya</taxon>
        <taxon>Ascomycota</taxon>
        <taxon>Pezizomycotina</taxon>
        <taxon>Dothideomycetes</taxon>
        <taxon>Dothideomycetidae</taxon>
        <taxon>Mycosphaerellales</taxon>
        <taxon>Teratosphaeriaceae</taxon>
        <taxon>Salinomyces</taxon>
    </lineage>
</organism>
<feature type="region of interest" description="Disordered" evidence="1">
    <location>
        <begin position="197"/>
        <end position="275"/>
    </location>
</feature>
<dbReference type="OrthoDB" id="3944318at2759"/>
<protein>
    <submittedName>
        <fullName evidence="2">Uncharacterized protein</fullName>
    </submittedName>
</protein>
<proteinExistence type="predicted"/>
<feature type="compositionally biased region" description="Basic and acidic residues" evidence="1">
    <location>
        <begin position="217"/>
        <end position="229"/>
    </location>
</feature>
<sequence length="275" mass="30751">MADQAPDEQVPPFLDPLGHPPIFSKKRKTSTKGRDPSPRGGGIETLETMFKEASVSGEPRALPIRSTPTETSAGEQLPKDSGGEAGPSAQGPRDYSNEARVYHCRYAELSEAHDNGRYYYCRDGCLDLLTEPRLPLYTRVQTLQMVSTLFHPTSAEAFLDEAQQLLDEEMDPSKFQVILLKEDNGCMKADLKIWRDKRGTTGGEGEQDDAEPSAEWFRFDREMEQKLDEDLQEEMEPFGRRVPSPQKAEGEEKPSLPSPRQETVGGMPSPDEESD</sequence>
<dbReference type="AlphaFoldDB" id="A0A4U0TTI0"/>
<reference evidence="2 3" key="1">
    <citation type="submission" date="2017-03" db="EMBL/GenBank/DDBJ databases">
        <title>Genomes of endolithic fungi from Antarctica.</title>
        <authorList>
            <person name="Coleine C."/>
            <person name="Masonjones S."/>
            <person name="Stajich J.E."/>
        </authorList>
    </citation>
    <scope>NUCLEOTIDE SEQUENCE [LARGE SCALE GENOMIC DNA]</scope>
    <source>
        <strain evidence="2 3">CCFEE 6315</strain>
    </source>
</reference>
<evidence type="ECO:0000256" key="1">
    <source>
        <dbReference type="SAM" id="MobiDB-lite"/>
    </source>
</evidence>
<gene>
    <name evidence="2" type="ORF">B0A50_05369</name>
</gene>